<dbReference type="InterPro" id="IPR029057">
    <property type="entry name" value="PRTase-like"/>
</dbReference>
<dbReference type="EMBL" id="CP065592">
    <property type="protein sequence ID" value="QPQ56244.1"/>
    <property type="molecule type" value="Genomic_DNA"/>
</dbReference>
<dbReference type="Pfam" id="PF18912">
    <property type="entry name" value="DZR_2"/>
    <property type="match status" value="1"/>
</dbReference>
<gene>
    <name evidence="3" type="ORF">IC614_05075</name>
</gene>
<dbReference type="KEGG" id="sflv:IC614_05075"/>
<evidence type="ECO:0000313" key="4">
    <source>
        <dbReference type="Proteomes" id="UP000594873"/>
    </source>
</evidence>
<dbReference type="RefSeq" id="WP_200973103.1">
    <property type="nucleotide sequence ID" value="NZ_CP065592.1"/>
</dbReference>
<protein>
    <submittedName>
        <fullName evidence="3">ComF family protein</fullName>
    </submittedName>
</protein>
<dbReference type="Gene3D" id="3.40.50.2020">
    <property type="match status" value="1"/>
</dbReference>
<dbReference type="InterPro" id="IPR044005">
    <property type="entry name" value="DZR_2"/>
</dbReference>
<dbReference type="InterPro" id="IPR051910">
    <property type="entry name" value="ComF/GntX_DNA_util-trans"/>
</dbReference>
<dbReference type="PANTHER" id="PTHR47505">
    <property type="entry name" value="DNA UTILIZATION PROTEIN YHGH"/>
    <property type="match status" value="1"/>
</dbReference>
<keyword evidence="4" id="KW-1185">Reference proteome</keyword>
<feature type="domain" description="Double zinc ribbon" evidence="2">
    <location>
        <begin position="16"/>
        <end position="74"/>
    </location>
</feature>
<dbReference type="Proteomes" id="UP000594873">
    <property type="component" value="Chromosome"/>
</dbReference>
<reference evidence="3 4" key="1">
    <citation type="submission" date="2020-11" db="EMBL/GenBank/DDBJ databases">
        <title>Genome seq and assembly of Sphingosinicella sp.</title>
        <authorList>
            <person name="Chhetri G."/>
        </authorList>
    </citation>
    <scope>NUCLEOTIDE SEQUENCE [LARGE SCALE GENOMIC DNA]</scope>
    <source>
        <strain evidence="3 4">UDD2</strain>
    </source>
</reference>
<dbReference type="AlphaFoldDB" id="A0A7T2LN50"/>
<comment type="similarity">
    <text evidence="1">Belongs to the ComF/GntX family.</text>
</comment>
<dbReference type="InterPro" id="IPR000836">
    <property type="entry name" value="PRTase_dom"/>
</dbReference>
<dbReference type="CDD" id="cd06223">
    <property type="entry name" value="PRTases_typeI"/>
    <property type="match status" value="1"/>
</dbReference>
<sequence length="247" mass="26835">MAAAARGLSWALRRAVDYALPPRCGACGTVTDGPHRFCVACWQSLHFLGEPCCVRCGFPFDFARDAEEECGACLADRPPFDRLRAAVAYGPVARTVALKLKYARRPGVAETLARFMARHARDLAPDAVIVPVPLHRWRIWRRGYNQSALIAAALARLTGRAAVLDGLRRVKPTPPLRGMGRNARARAMRGAFAVTPEGKACFAGRPVLLVDDVYTSGATARVCAAVLNRAGAARVDIICWARVIRDD</sequence>
<dbReference type="SUPFAM" id="SSF53271">
    <property type="entry name" value="PRTase-like"/>
    <property type="match status" value="1"/>
</dbReference>
<name>A0A7T2LN50_9SPHN</name>
<proteinExistence type="inferred from homology"/>
<evidence type="ECO:0000259" key="2">
    <source>
        <dbReference type="Pfam" id="PF18912"/>
    </source>
</evidence>
<dbReference type="PANTHER" id="PTHR47505:SF1">
    <property type="entry name" value="DNA UTILIZATION PROTEIN YHGH"/>
    <property type="match status" value="1"/>
</dbReference>
<evidence type="ECO:0000313" key="3">
    <source>
        <dbReference type="EMBL" id="QPQ56244.1"/>
    </source>
</evidence>
<evidence type="ECO:0000256" key="1">
    <source>
        <dbReference type="ARBA" id="ARBA00008007"/>
    </source>
</evidence>
<organism evidence="3 4">
    <name type="scientific">Allosphingosinicella flava</name>
    <dbReference type="NCBI Taxonomy" id="2771430"/>
    <lineage>
        <taxon>Bacteria</taxon>
        <taxon>Pseudomonadati</taxon>
        <taxon>Pseudomonadota</taxon>
        <taxon>Alphaproteobacteria</taxon>
        <taxon>Sphingomonadales</taxon>
        <taxon>Sphingomonadaceae</taxon>
        <taxon>Allosphingosinicella</taxon>
    </lineage>
</organism>
<accession>A0A7T2LN50</accession>